<dbReference type="GO" id="GO:0005737">
    <property type="term" value="C:cytoplasm"/>
    <property type="evidence" value="ECO:0007669"/>
    <property type="project" value="TreeGrafter"/>
</dbReference>
<sequence length="230" mass="25479">MTILSDNSAEGDEPDIIFRKSLRLSPSGFTFATLISSAWALVLSKHAKKERVVFGGAVSGRNIDMEGILDVVGPCINMLPLPIDLTKCETYLDVLQSVQDTMIATVPYESMPMPDIITRCTDWSPTAVFGSIVQHLDITFDLPVVSQSQSEGGSGMLEWKYLHMKKRYGRCRATDIYIFSTTSREGFADIQFKFNPSRITQDLGKVLFADLCGNIEAALQSPEVKISRDL</sequence>
<name>A0A9W9QV89_PENBR</name>
<organism evidence="3 4">
    <name type="scientific">Penicillium brevicompactum</name>
    <dbReference type="NCBI Taxonomy" id="5074"/>
    <lineage>
        <taxon>Eukaryota</taxon>
        <taxon>Fungi</taxon>
        <taxon>Dikarya</taxon>
        <taxon>Ascomycota</taxon>
        <taxon>Pezizomycotina</taxon>
        <taxon>Eurotiomycetes</taxon>
        <taxon>Eurotiomycetidae</taxon>
        <taxon>Eurotiales</taxon>
        <taxon>Aspergillaceae</taxon>
        <taxon>Penicillium</taxon>
    </lineage>
</organism>
<dbReference type="Pfam" id="PF00668">
    <property type="entry name" value="Condensation"/>
    <property type="match status" value="1"/>
</dbReference>
<reference evidence="3" key="2">
    <citation type="journal article" date="2023" name="IMA Fungus">
        <title>Comparative genomic study of the Penicillium genus elucidates a diverse pangenome and 15 lateral gene transfer events.</title>
        <authorList>
            <person name="Petersen C."/>
            <person name="Sorensen T."/>
            <person name="Nielsen M.R."/>
            <person name="Sondergaard T.E."/>
            <person name="Sorensen J.L."/>
            <person name="Fitzpatrick D.A."/>
            <person name="Frisvad J.C."/>
            <person name="Nielsen K.L."/>
        </authorList>
    </citation>
    <scope>NUCLEOTIDE SEQUENCE</scope>
    <source>
        <strain evidence="3">IBT 35673</strain>
    </source>
</reference>
<gene>
    <name evidence="3" type="ORF">N7452_003062</name>
</gene>
<dbReference type="GO" id="GO:0044550">
    <property type="term" value="P:secondary metabolite biosynthetic process"/>
    <property type="evidence" value="ECO:0007669"/>
    <property type="project" value="TreeGrafter"/>
</dbReference>
<evidence type="ECO:0000256" key="1">
    <source>
        <dbReference type="ARBA" id="ARBA00022598"/>
    </source>
</evidence>
<dbReference type="GO" id="GO:0043041">
    <property type="term" value="P:amino acid activation for nonribosomal peptide biosynthetic process"/>
    <property type="evidence" value="ECO:0007669"/>
    <property type="project" value="TreeGrafter"/>
</dbReference>
<dbReference type="InterPro" id="IPR001242">
    <property type="entry name" value="Condensation_dom"/>
</dbReference>
<evidence type="ECO:0000313" key="4">
    <source>
        <dbReference type="Proteomes" id="UP001147695"/>
    </source>
</evidence>
<accession>A0A9W9QV89</accession>
<dbReference type="PANTHER" id="PTHR45527:SF16">
    <property type="entry name" value="NONRIBOSOMAL PEPTIDE SYNTHASE ATNA-RELATED"/>
    <property type="match status" value="1"/>
</dbReference>
<dbReference type="AlphaFoldDB" id="A0A9W9QV89"/>
<reference evidence="3" key="1">
    <citation type="submission" date="2022-12" db="EMBL/GenBank/DDBJ databases">
        <authorList>
            <person name="Petersen C."/>
        </authorList>
    </citation>
    <scope>NUCLEOTIDE SEQUENCE</scope>
    <source>
        <strain evidence="3">IBT 35673</strain>
    </source>
</reference>
<feature type="domain" description="Condensation" evidence="2">
    <location>
        <begin position="26"/>
        <end position="133"/>
    </location>
</feature>
<dbReference type="PANTHER" id="PTHR45527">
    <property type="entry name" value="NONRIBOSOMAL PEPTIDE SYNTHETASE"/>
    <property type="match status" value="1"/>
</dbReference>
<dbReference type="Proteomes" id="UP001147695">
    <property type="component" value="Unassembled WGS sequence"/>
</dbReference>
<keyword evidence="1" id="KW-0436">Ligase</keyword>
<dbReference type="EMBL" id="JAPZBQ010000002">
    <property type="protein sequence ID" value="KAJ5345058.1"/>
    <property type="molecule type" value="Genomic_DNA"/>
</dbReference>
<dbReference type="SUPFAM" id="SSF52777">
    <property type="entry name" value="CoA-dependent acyltransferases"/>
    <property type="match status" value="1"/>
</dbReference>
<dbReference type="GO" id="GO:0031177">
    <property type="term" value="F:phosphopantetheine binding"/>
    <property type="evidence" value="ECO:0007669"/>
    <property type="project" value="TreeGrafter"/>
</dbReference>
<dbReference type="GO" id="GO:0016874">
    <property type="term" value="F:ligase activity"/>
    <property type="evidence" value="ECO:0007669"/>
    <property type="project" value="UniProtKB-KW"/>
</dbReference>
<dbReference type="Gene3D" id="3.30.559.30">
    <property type="entry name" value="Nonribosomal peptide synthetase, condensation domain"/>
    <property type="match status" value="1"/>
</dbReference>
<evidence type="ECO:0000313" key="3">
    <source>
        <dbReference type="EMBL" id="KAJ5345058.1"/>
    </source>
</evidence>
<evidence type="ECO:0000259" key="2">
    <source>
        <dbReference type="Pfam" id="PF00668"/>
    </source>
</evidence>
<comment type="caution">
    <text evidence="3">The sequence shown here is derived from an EMBL/GenBank/DDBJ whole genome shotgun (WGS) entry which is preliminary data.</text>
</comment>
<proteinExistence type="predicted"/>
<protein>
    <submittedName>
        <fullName evidence="3">Acetyl-CoA synthetase-like protein</fullName>
    </submittedName>
</protein>